<proteinExistence type="predicted"/>
<evidence type="ECO:0000313" key="2">
    <source>
        <dbReference type="Proteomes" id="UP000790377"/>
    </source>
</evidence>
<protein>
    <submittedName>
        <fullName evidence="1">Uncharacterized protein</fullName>
    </submittedName>
</protein>
<reference evidence="1" key="1">
    <citation type="journal article" date="2021" name="New Phytol.">
        <title>Evolutionary innovations through gain and loss of genes in the ectomycorrhizal Boletales.</title>
        <authorList>
            <person name="Wu G."/>
            <person name="Miyauchi S."/>
            <person name="Morin E."/>
            <person name="Kuo A."/>
            <person name="Drula E."/>
            <person name="Varga T."/>
            <person name="Kohler A."/>
            <person name="Feng B."/>
            <person name="Cao Y."/>
            <person name="Lipzen A."/>
            <person name="Daum C."/>
            <person name="Hundley H."/>
            <person name="Pangilinan J."/>
            <person name="Johnson J."/>
            <person name="Barry K."/>
            <person name="LaButti K."/>
            <person name="Ng V."/>
            <person name="Ahrendt S."/>
            <person name="Min B."/>
            <person name="Choi I.G."/>
            <person name="Park H."/>
            <person name="Plett J.M."/>
            <person name="Magnuson J."/>
            <person name="Spatafora J.W."/>
            <person name="Nagy L.G."/>
            <person name="Henrissat B."/>
            <person name="Grigoriev I.V."/>
            <person name="Yang Z.L."/>
            <person name="Xu J."/>
            <person name="Martin F.M."/>
        </authorList>
    </citation>
    <scope>NUCLEOTIDE SEQUENCE</scope>
    <source>
        <strain evidence="1">ATCC 28755</strain>
    </source>
</reference>
<keyword evidence="2" id="KW-1185">Reference proteome</keyword>
<name>A0ACB7ZWH9_9AGAM</name>
<dbReference type="Proteomes" id="UP000790377">
    <property type="component" value="Unassembled WGS sequence"/>
</dbReference>
<organism evidence="1 2">
    <name type="scientific">Hygrophoropsis aurantiaca</name>
    <dbReference type="NCBI Taxonomy" id="72124"/>
    <lineage>
        <taxon>Eukaryota</taxon>
        <taxon>Fungi</taxon>
        <taxon>Dikarya</taxon>
        <taxon>Basidiomycota</taxon>
        <taxon>Agaricomycotina</taxon>
        <taxon>Agaricomycetes</taxon>
        <taxon>Agaricomycetidae</taxon>
        <taxon>Boletales</taxon>
        <taxon>Coniophorineae</taxon>
        <taxon>Hygrophoropsidaceae</taxon>
        <taxon>Hygrophoropsis</taxon>
    </lineage>
</organism>
<dbReference type="EMBL" id="MU268179">
    <property type="protein sequence ID" value="KAH7905496.1"/>
    <property type="molecule type" value="Genomic_DNA"/>
</dbReference>
<gene>
    <name evidence="1" type="ORF">BJ138DRAFT_1164667</name>
</gene>
<accession>A0ACB7ZWH9</accession>
<sequence length="76" mass="8521">MSKHLLFLPTICCRAAVHYCQIKSIVPSMSHVLAWSQGCLERNCTWWVSTDTGIAVTALWSIIFSRPPAGDNVRMN</sequence>
<evidence type="ECO:0000313" key="1">
    <source>
        <dbReference type="EMBL" id="KAH7905496.1"/>
    </source>
</evidence>
<comment type="caution">
    <text evidence="1">The sequence shown here is derived from an EMBL/GenBank/DDBJ whole genome shotgun (WGS) entry which is preliminary data.</text>
</comment>